<evidence type="ECO:0000256" key="4">
    <source>
        <dbReference type="ARBA" id="ARBA00023157"/>
    </source>
</evidence>
<dbReference type="Proteomes" id="UP000749559">
    <property type="component" value="Unassembled WGS sequence"/>
</dbReference>
<evidence type="ECO:0000256" key="3">
    <source>
        <dbReference type="ARBA" id="ARBA00022737"/>
    </source>
</evidence>
<dbReference type="InterPro" id="IPR035976">
    <property type="entry name" value="Sushi/SCR/CCP_sf"/>
</dbReference>
<dbReference type="SUPFAM" id="SSF57535">
    <property type="entry name" value="Complement control module/SCR domain"/>
    <property type="match status" value="3"/>
</dbReference>
<dbReference type="AlphaFoldDB" id="A0A8J1XRK1"/>
<protein>
    <submittedName>
        <fullName evidence="7">Uncharacterized protein</fullName>
    </submittedName>
</protein>
<comment type="caution">
    <text evidence="7">The sequence shown here is derived from an EMBL/GenBank/DDBJ whole genome shotgun (WGS) entry which is preliminary data.</text>
</comment>
<dbReference type="SMART" id="SM00032">
    <property type="entry name" value="CCP"/>
    <property type="match status" value="3"/>
</dbReference>
<keyword evidence="4" id="KW-1015">Disulfide bond</keyword>
<evidence type="ECO:0000313" key="7">
    <source>
        <dbReference type="EMBL" id="CAH1789734.1"/>
    </source>
</evidence>
<evidence type="ECO:0000256" key="1">
    <source>
        <dbReference type="ARBA" id="ARBA00022659"/>
    </source>
</evidence>
<organism evidence="7 8">
    <name type="scientific">Owenia fusiformis</name>
    <name type="common">Polychaete worm</name>
    <dbReference type="NCBI Taxonomy" id="6347"/>
    <lineage>
        <taxon>Eukaryota</taxon>
        <taxon>Metazoa</taxon>
        <taxon>Spiralia</taxon>
        <taxon>Lophotrochozoa</taxon>
        <taxon>Annelida</taxon>
        <taxon>Polychaeta</taxon>
        <taxon>Sedentaria</taxon>
        <taxon>Canalipalpata</taxon>
        <taxon>Sabellida</taxon>
        <taxon>Oweniida</taxon>
        <taxon>Oweniidae</taxon>
        <taxon>Owenia</taxon>
    </lineage>
</organism>
<dbReference type="InterPro" id="IPR000436">
    <property type="entry name" value="Sushi_SCR_CCP_dom"/>
</dbReference>
<evidence type="ECO:0000256" key="2">
    <source>
        <dbReference type="ARBA" id="ARBA00022729"/>
    </source>
</evidence>
<dbReference type="Pfam" id="PF00084">
    <property type="entry name" value="Sushi"/>
    <property type="match status" value="3"/>
</dbReference>
<keyword evidence="8" id="KW-1185">Reference proteome</keyword>
<evidence type="ECO:0000256" key="6">
    <source>
        <dbReference type="PROSITE-ProRule" id="PRU00302"/>
    </source>
</evidence>
<sequence length="231" mass="24762">PNSAIVVMTGNSVGDTVEYTCDDTFTLSSGDVSRECLDDGTWSGEAPTCAAIKCPDPLYEPNSVILTVSGNTIGDVVVYECDDMFKLESGDLTRECLADGSWSGEAPKCEAVDIENDKCASLVHPDNIIVIGAGEGFVYETVVYFCENGYNWTGGDMFRICMPDLTWTGQEPVCTLITCDAPVIPTNTRILEIVTSLTITLNNRGKRFAINEIPRIEDLSGSGGNNLDGSG</sequence>
<proteinExistence type="predicted"/>
<dbReference type="PROSITE" id="PS50923">
    <property type="entry name" value="SUSHI"/>
    <property type="match status" value="3"/>
</dbReference>
<feature type="non-terminal residue" evidence="7">
    <location>
        <position position="1"/>
    </location>
</feature>
<comment type="caution">
    <text evidence="6">Lacks conserved residue(s) required for the propagation of feature annotation.</text>
</comment>
<feature type="non-terminal residue" evidence="7">
    <location>
        <position position="231"/>
    </location>
</feature>
<name>A0A8J1XRK1_OWEFU</name>
<dbReference type="OrthoDB" id="6158054at2759"/>
<dbReference type="CDD" id="cd00033">
    <property type="entry name" value="CCP"/>
    <property type="match status" value="3"/>
</dbReference>
<dbReference type="EMBL" id="CAIIXF020000007">
    <property type="protein sequence ID" value="CAH1789734.1"/>
    <property type="molecule type" value="Genomic_DNA"/>
</dbReference>
<evidence type="ECO:0000256" key="5">
    <source>
        <dbReference type="ARBA" id="ARBA00023180"/>
    </source>
</evidence>
<dbReference type="PANTHER" id="PTHR46393:SF7">
    <property type="entry name" value="COMPLEMENT C2"/>
    <property type="match status" value="1"/>
</dbReference>
<accession>A0A8J1XRK1</accession>
<evidence type="ECO:0000313" key="8">
    <source>
        <dbReference type="Proteomes" id="UP000749559"/>
    </source>
</evidence>
<keyword evidence="2" id="KW-0732">Signal</keyword>
<keyword evidence="3" id="KW-0677">Repeat</keyword>
<keyword evidence="5" id="KW-0325">Glycoprotein</keyword>
<dbReference type="PANTHER" id="PTHR46393">
    <property type="entry name" value="SUSHI DOMAIN-CONTAINING PROTEIN"/>
    <property type="match status" value="1"/>
</dbReference>
<gene>
    <name evidence="7" type="ORF">OFUS_LOCUS15041</name>
</gene>
<reference evidence="7" key="1">
    <citation type="submission" date="2022-03" db="EMBL/GenBank/DDBJ databases">
        <authorList>
            <person name="Martin C."/>
        </authorList>
    </citation>
    <scope>NUCLEOTIDE SEQUENCE</scope>
</reference>
<dbReference type="Gene3D" id="2.10.70.10">
    <property type="entry name" value="Complement Module, domain 1"/>
    <property type="match status" value="3"/>
</dbReference>
<keyword evidence="1 6" id="KW-0768">Sushi</keyword>